<organism evidence="1 2">
    <name type="scientific">Hypoxylon rubiginosum</name>
    <dbReference type="NCBI Taxonomy" id="110542"/>
    <lineage>
        <taxon>Eukaryota</taxon>
        <taxon>Fungi</taxon>
        <taxon>Dikarya</taxon>
        <taxon>Ascomycota</taxon>
        <taxon>Pezizomycotina</taxon>
        <taxon>Sordariomycetes</taxon>
        <taxon>Xylariomycetidae</taxon>
        <taxon>Xylariales</taxon>
        <taxon>Hypoxylaceae</taxon>
        <taxon>Hypoxylon</taxon>
    </lineage>
</organism>
<proteinExistence type="predicted"/>
<name>A0ACB9YYB4_9PEZI</name>
<sequence length="368" mass="39452">MRYASIVLAIASLATTIDAHTLRPAHSKRATALEVTLAPTKTGGVAELVATIRNVGSVDLNLLRVGTLLDDVLPVQKVLVTDGAGGEVPFRGIHASVQHDALTSEHFQLLKASESVSTLISAAAVHEFTRSGTYTFSAAGLMPVVPAGSTELSGPALTFQSNNVDLHVDMVAAADVPKALSFHALEERTDVQDGCNATQLAASTAALTNCETLALAAAADAADPSSTRFVEYFKTNSSTTRQTVVDRLTAAAKECSTTNSGVSRYFCYDYYGICETEGPLNAYTKWDFDFVIMCPLFYDTLPPLPQGCHRQDQATTTIHEITHCEDVFSPHTNDFVYGYNESVALSPEFALINADTYSLYSNAVYLKC</sequence>
<accession>A0ACB9YYB4</accession>
<dbReference type="EMBL" id="MU393490">
    <property type="protein sequence ID" value="KAI4864196.1"/>
    <property type="molecule type" value="Genomic_DNA"/>
</dbReference>
<keyword evidence="1" id="KW-0482">Metalloprotease</keyword>
<keyword evidence="1" id="KW-0645">Protease</keyword>
<evidence type="ECO:0000313" key="1">
    <source>
        <dbReference type="EMBL" id="KAI4864196.1"/>
    </source>
</evidence>
<protein>
    <submittedName>
        <fullName evidence="1">Deuterolysin metalloprotease family-domain-containing protein</fullName>
    </submittedName>
</protein>
<evidence type="ECO:0000313" key="2">
    <source>
        <dbReference type="Proteomes" id="UP001497700"/>
    </source>
</evidence>
<dbReference type="Proteomes" id="UP001497700">
    <property type="component" value="Unassembled WGS sequence"/>
</dbReference>
<keyword evidence="2" id="KW-1185">Reference proteome</keyword>
<comment type="caution">
    <text evidence="1">The sequence shown here is derived from an EMBL/GenBank/DDBJ whole genome shotgun (WGS) entry which is preliminary data.</text>
</comment>
<keyword evidence="1" id="KW-0378">Hydrolase</keyword>
<gene>
    <name evidence="1" type="ORF">F4820DRAFT_346157</name>
</gene>
<reference evidence="1 2" key="1">
    <citation type="journal article" date="2022" name="New Phytol.">
        <title>Ecological generalism drives hyperdiversity of secondary metabolite gene clusters in xylarialean endophytes.</title>
        <authorList>
            <person name="Franco M.E.E."/>
            <person name="Wisecaver J.H."/>
            <person name="Arnold A.E."/>
            <person name="Ju Y.M."/>
            <person name="Slot J.C."/>
            <person name="Ahrendt S."/>
            <person name="Moore L.P."/>
            <person name="Eastman K.E."/>
            <person name="Scott K."/>
            <person name="Konkel Z."/>
            <person name="Mondo S.J."/>
            <person name="Kuo A."/>
            <person name="Hayes R.D."/>
            <person name="Haridas S."/>
            <person name="Andreopoulos B."/>
            <person name="Riley R."/>
            <person name="LaButti K."/>
            <person name="Pangilinan J."/>
            <person name="Lipzen A."/>
            <person name="Amirebrahimi M."/>
            <person name="Yan J."/>
            <person name="Adam C."/>
            <person name="Keymanesh K."/>
            <person name="Ng V."/>
            <person name="Louie K."/>
            <person name="Northen T."/>
            <person name="Drula E."/>
            <person name="Henrissat B."/>
            <person name="Hsieh H.M."/>
            <person name="Youens-Clark K."/>
            <person name="Lutzoni F."/>
            <person name="Miadlikowska J."/>
            <person name="Eastwood D.C."/>
            <person name="Hamelin R.C."/>
            <person name="Grigoriev I.V."/>
            <person name="U'Ren J.M."/>
        </authorList>
    </citation>
    <scope>NUCLEOTIDE SEQUENCE [LARGE SCALE GENOMIC DNA]</scope>
    <source>
        <strain evidence="1 2">CBS 119005</strain>
    </source>
</reference>